<organism evidence="5 6">
    <name type="scientific">Lacihabitans soyangensis</name>
    <dbReference type="NCBI Taxonomy" id="869394"/>
    <lineage>
        <taxon>Bacteria</taxon>
        <taxon>Pseudomonadati</taxon>
        <taxon>Bacteroidota</taxon>
        <taxon>Cytophagia</taxon>
        <taxon>Cytophagales</taxon>
        <taxon>Leadbetterellaceae</taxon>
        <taxon>Lacihabitans</taxon>
    </lineage>
</organism>
<dbReference type="Gene3D" id="1.10.10.10">
    <property type="entry name" value="Winged helix-like DNA-binding domain superfamily/Winged helix DNA-binding domain"/>
    <property type="match status" value="1"/>
</dbReference>
<evidence type="ECO:0000259" key="4">
    <source>
        <dbReference type="PROSITE" id="PS50987"/>
    </source>
</evidence>
<dbReference type="AlphaFoldDB" id="A0AAE3KWC8"/>
<dbReference type="SUPFAM" id="SSF46785">
    <property type="entry name" value="Winged helix' DNA-binding domain"/>
    <property type="match status" value="1"/>
</dbReference>
<proteinExistence type="predicted"/>
<accession>A0AAE3KWC8</accession>
<dbReference type="CDD" id="cd00090">
    <property type="entry name" value="HTH_ARSR"/>
    <property type="match status" value="1"/>
</dbReference>
<comment type="caution">
    <text evidence="5">The sequence shown here is derived from an EMBL/GenBank/DDBJ whole genome shotgun (WGS) entry which is preliminary data.</text>
</comment>
<dbReference type="RefSeq" id="WP_255036443.1">
    <property type="nucleotide sequence ID" value="NZ_RJUF01000013.1"/>
</dbReference>
<evidence type="ECO:0000313" key="6">
    <source>
        <dbReference type="Proteomes" id="UP001204144"/>
    </source>
</evidence>
<dbReference type="InterPro" id="IPR036388">
    <property type="entry name" value="WH-like_DNA-bd_sf"/>
</dbReference>
<dbReference type="InterPro" id="IPR051011">
    <property type="entry name" value="Metal_resp_trans_reg"/>
</dbReference>
<dbReference type="Pfam" id="PF01022">
    <property type="entry name" value="HTH_5"/>
    <property type="match status" value="1"/>
</dbReference>
<dbReference type="NCBIfam" id="NF033788">
    <property type="entry name" value="HTH_metalloreg"/>
    <property type="match status" value="1"/>
</dbReference>
<evidence type="ECO:0000256" key="2">
    <source>
        <dbReference type="ARBA" id="ARBA00023125"/>
    </source>
</evidence>
<evidence type="ECO:0000313" key="5">
    <source>
        <dbReference type="EMBL" id="MCP9762670.1"/>
    </source>
</evidence>
<sequence length="99" mass="11314">MVQEINLEKFEKAAFILKTVAHPMRLAIVELLNANESLSVNEICEKLNSEQSLVSHHLINMKLKGILQSSREGQFINYSLKLKEINNLLDCVENCTCHF</sequence>
<evidence type="ECO:0000256" key="3">
    <source>
        <dbReference type="ARBA" id="ARBA00023163"/>
    </source>
</evidence>
<dbReference type="InterPro" id="IPR001845">
    <property type="entry name" value="HTH_ArsR_DNA-bd_dom"/>
</dbReference>
<dbReference type="SMART" id="SM00418">
    <property type="entry name" value="HTH_ARSR"/>
    <property type="match status" value="1"/>
</dbReference>
<keyword evidence="2" id="KW-0238">DNA-binding</keyword>
<gene>
    <name evidence="5" type="ORF">EGI31_06855</name>
</gene>
<reference evidence="5 6" key="1">
    <citation type="submission" date="2018-11" db="EMBL/GenBank/DDBJ databases">
        <title>Novel bacteria species description.</title>
        <authorList>
            <person name="Han J.-H."/>
        </authorList>
    </citation>
    <scope>NUCLEOTIDE SEQUENCE [LARGE SCALE GENOMIC DNA]</scope>
    <source>
        <strain evidence="5 6">KCTC23259</strain>
    </source>
</reference>
<dbReference type="Proteomes" id="UP001204144">
    <property type="component" value="Unassembled WGS sequence"/>
</dbReference>
<name>A0AAE3KWC8_9BACT</name>
<keyword evidence="1" id="KW-0805">Transcription regulation</keyword>
<dbReference type="PRINTS" id="PR00778">
    <property type="entry name" value="HTHARSR"/>
</dbReference>
<dbReference type="PANTHER" id="PTHR43132">
    <property type="entry name" value="ARSENICAL RESISTANCE OPERON REPRESSOR ARSR-RELATED"/>
    <property type="match status" value="1"/>
</dbReference>
<keyword evidence="3" id="KW-0804">Transcription</keyword>
<keyword evidence="6" id="KW-1185">Reference proteome</keyword>
<dbReference type="PANTHER" id="PTHR43132:SF2">
    <property type="entry name" value="ARSENICAL RESISTANCE OPERON REPRESSOR ARSR-RELATED"/>
    <property type="match status" value="1"/>
</dbReference>
<dbReference type="PROSITE" id="PS50987">
    <property type="entry name" value="HTH_ARSR_2"/>
    <property type="match status" value="1"/>
</dbReference>
<dbReference type="InterPro" id="IPR011991">
    <property type="entry name" value="ArsR-like_HTH"/>
</dbReference>
<evidence type="ECO:0000256" key="1">
    <source>
        <dbReference type="ARBA" id="ARBA00023015"/>
    </source>
</evidence>
<dbReference type="EMBL" id="RJUF01000013">
    <property type="protein sequence ID" value="MCP9762670.1"/>
    <property type="molecule type" value="Genomic_DNA"/>
</dbReference>
<dbReference type="InterPro" id="IPR036390">
    <property type="entry name" value="WH_DNA-bd_sf"/>
</dbReference>
<feature type="domain" description="HTH arsR-type" evidence="4">
    <location>
        <begin position="5"/>
        <end position="99"/>
    </location>
</feature>
<dbReference type="GO" id="GO:0003677">
    <property type="term" value="F:DNA binding"/>
    <property type="evidence" value="ECO:0007669"/>
    <property type="project" value="UniProtKB-KW"/>
</dbReference>
<dbReference type="GO" id="GO:0003700">
    <property type="term" value="F:DNA-binding transcription factor activity"/>
    <property type="evidence" value="ECO:0007669"/>
    <property type="project" value="InterPro"/>
</dbReference>
<protein>
    <submittedName>
        <fullName evidence="5">Transcriptional regulator</fullName>
    </submittedName>
</protein>